<accession>A0ABM9KHB7</accession>
<keyword evidence="2" id="KW-1185">Reference proteome</keyword>
<name>A0ABM9KHB7_9RALS</name>
<reference evidence="1 2" key="1">
    <citation type="submission" date="2023-07" db="EMBL/GenBank/DDBJ databases">
        <authorList>
            <person name="Peeters C."/>
        </authorList>
    </citation>
    <scope>NUCLEOTIDE SEQUENCE [LARGE SCALE GENOMIC DNA]</scope>
    <source>
        <strain evidence="1 2">LMG 32965</strain>
    </source>
</reference>
<comment type="caution">
    <text evidence="1">The sequence shown here is derived from an EMBL/GenBank/DDBJ whole genome shotgun (WGS) entry which is preliminary data.</text>
</comment>
<dbReference type="Proteomes" id="UP001189792">
    <property type="component" value="Unassembled WGS sequence"/>
</dbReference>
<protein>
    <submittedName>
        <fullName evidence="1">Uncharacterized protein</fullName>
    </submittedName>
</protein>
<gene>
    <name evidence="1" type="ORF">R77564_00261</name>
</gene>
<sequence length="69" mass="7886">MTPPRRLLMKANRAIKTLLQIHQLQPPCFGTIIGRDQIPAHYLVRSTQPSQLFTKRINLNAAIIVRINV</sequence>
<dbReference type="EMBL" id="CAUDLI010000001">
    <property type="protein sequence ID" value="CAJ0855174.1"/>
    <property type="molecule type" value="Genomic_DNA"/>
</dbReference>
<organism evidence="1 2">
    <name type="scientific">Ralstonia flatus</name>
    <dbReference type="NCBI Taxonomy" id="3058601"/>
    <lineage>
        <taxon>Bacteria</taxon>
        <taxon>Pseudomonadati</taxon>
        <taxon>Pseudomonadota</taxon>
        <taxon>Betaproteobacteria</taxon>
        <taxon>Burkholderiales</taxon>
        <taxon>Burkholderiaceae</taxon>
        <taxon>Ralstonia</taxon>
    </lineage>
</organism>
<proteinExistence type="predicted"/>
<evidence type="ECO:0000313" key="2">
    <source>
        <dbReference type="Proteomes" id="UP001189792"/>
    </source>
</evidence>
<evidence type="ECO:0000313" key="1">
    <source>
        <dbReference type="EMBL" id="CAJ0855174.1"/>
    </source>
</evidence>